<dbReference type="InterPro" id="IPR011006">
    <property type="entry name" value="CheY-like_superfamily"/>
</dbReference>
<accession>A0ABS5JZA8</accession>
<dbReference type="Pfam" id="PF00072">
    <property type="entry name" value="Response_reg"/>
    <property type="match status" value="1"/>
</dbReference>
<dbReference type="RefSeq" id="WP_212217541.1">
    <property type="nucleotide sequence ID" value="NZ_JAGUCO010000019.1"/>
</dbReference>
<dbReference type="SUPFAM" id="SSF52172">
    <property type="entry name" value="CheY-like"/>
    <property type="match status" value="1"/>
</dbReference>
<dbReference type="InterPro" id="IPR001789">
    <property type="entry name" value="Sig_transdc_resp-reg_receiver"/>
</dbReference>
<proteinExistence type="predicted"/>
<dbReference type="PROSITE" id="PS50110">
    <property type="entry name" value="RESPONSE_REGULATORY"/>
    <property type="match status" value="1"/>
</dbReference>
<evidence type="ECO:0000259" key="3">
    <source>
        <dbReference type="PROSITE" id="PS50930"/>
    </source>
</evidence>
<dbReference type="InterPro" id="IPR007492">
    <property type="entry name" value="LytTR_DNA-bd_dom"/>
</dbReference>
<organism evidence="4 5">
    <name type="scientific">Carboxylicivirga linearis</name>
    <dbReference type="NCBI Taxonomy" id="1628157"/>
    <lineage>
        <taxon>Bacteria</taxon>
        <taxon>Pseudomonadati</taxon>
        <taxon>Bacteroidota</taxon>
        <taxon>Bacteroidia</taxon>
        <taxon>Marinilabiliales</taxon>
        <taxon>Marinilabiliaceae</taxon>
        <taxon>Carboxylicivirga</taxon>
    </lineage>
</organism>
<name>A0ABS5JZA8_9BACT</name>
<dbReference type="PROSITE" id="PS50930">
    <property type="entry name" value="HTH_LYTTR"/>
    <property type="match status" value="1"/>
</dbReference>
<comment type="caution">
    <text evidence="4">The sequence shown here is derived from an EMBL/GenBank/DDBJ whole genome shotgun (WGS) entry which is preliminary data.</text>
</comment>
<dbReference type="InterPro" id="IPR046947">
    <property type="entry name" value="LytR-like"/>
</dbReference>
<evidence type="ECO:0000259" key="2">
    <source>
        <dbReference type="PROSITE" id="PS50110"/>
    </source>
</evidence>
<dbReference type="PANTHER" id="PTHR37299">
    <property type="entry name" value="TRANSCRIPTIONAL REGULATOR-RELATED"/>
    <property type="match status" value="1"/>
</dbReference>
<keyword evidence="5" id="KW-1185">Reference proteome</keyword>
<dbReference type="Pfam" id="PF04397">
    <property type="entry name" value="LytTR"/>
    <property type="match status" value="1"/>
</dbReference>
<gene>
    <name evidence="4" type="ORF">KEM10_17950</name>
</gene>
<dbReference type="EMBL" id="JAGUCO010000019">
    <property type="protein sequence ID" value="MBS2100174.1"/>
    <property type="molecule type" value="Genomic_DNA"/>
</dbReference>
<dbReference type="SMART" id="SM00850">
    <property type="entry name" value="LytTR"/>
    <property type="match status" value="1"/>
</dbReference>
<feature type="modified residue" description="4-aspartylphosphate" evidence="1">
    <location>
        <position position="57"/>
    </location>
</feature>
<protein>
    <submittedName>
        <fullName evidence="4">Response regulator transcription factor</fullName>
    </submittedName>
</protein>
<dbReference type="Proteomes" id="UP000708576">
    <property type="component" value="Unassembled WGS sequence"/>
</dbReference>
<dbReference type="PANTHER" id="PTHR37299:SF1">
    <property type="entry name" value="STAGE 0 SPORULATION PROTEIN A HOMOLOG"/>
    <property type="match status" value="1"/>
</dbReference>
<feature type="domain" description="Response regulatory" evidence="2">
    <location>
        <begin position="5"/>
        <end position="118"/>
    </location>
</feature>
<sequence>MKTIRALIIDDEENNIANLQDLLQNYCPEVEICDTAQSAADGIAKIKATQPDLVFLDVQMPGGTGFDMLEALSPITFQVIFVTAFDQYAIRAIRFCAIDYLMKPVDILDLQQAVQRAIRNLQESTSKQAPQQLIENRQQEAEKLKIGLPTAERILFVELHEIVRCVGESNYTHVHLTDGKSILISKTLKEFDELLCDKGFVRTHQSHLVNLKYIRSFEKNDGGYLKMNNGTSVPVSRQRKSTVMDLFNRILN</sequence>
<keyword evidence="1" id="KW-0597">Phosphoprotein</keyword>
<evidence type="ECO:0000313" key="5">
    <source>
        <dbReference type="Proteomes" id="UP000708576"/>
    </source>
</evidence>
<dbReference type="Gene3D" id="2.40.50.1020">
    <property type="entry name" value="LytTr DNA-binding domain"/>
    <property type="match status" value="1"/>
</dbReference>
<dbReference type="SMART" id="SM00448">
    <property type="entry name" value="REC"/>
    <property type="match status" value="1"/>
</dbReference>
<feature type="domain" description="HTH LytTR-type" evidence="3">
    <location>
        <begin position="146"/>
        <end position="249"/>
    </location>
</feature>
<dbReference type="Gene3D" id="3.40.50.2300">
    <property type="match status" value="1"/>
</dbReference>
<evidence type="ECO:0000256" key="1">
    <source>
        <dbReference type="PROSITE-ProRule" id="PRU00169"/>
    </source>
</evidence>
<evidence type="ECO:0000313" key="4">
    <source>
        <dbReference type="EMBL" id="MBS2100174.1"/>
    </source>
</evidence>
<reference evidence="4 5" key="1">
    <citation type="journal article" date="2015" name="Int. J. Syst. Evol. Microbiol.">
        <title>Carboxylicivirga linearis sp. nov., isolated from a sea cucumber culture pond.</title>
        <authorList>
            <person name="Wang F.Q."/>
            <person name="Zhou Y.X."/>
            <person name="Lin X.Z."/>
            <person name="Chen G.J."/>
            <person name="Du Z.J."/>
        </authorList>
    </citation>
    <scope>NUCLEOTIDE SEQUENCE [LARGE SCALE GENOMIC DNA]</scope>
    <source>
        <strain evidence="4 5">FB218</strain>
    </source>
</reference>